<dbReference type="AlphaFoldDB" id="A0A7X0LSE5"/>
<feature type="signal peptide" evidence="1">
    <location>
        <begin position="1"/>
        <end position="27"/>
    </location>
</feature>
<dbReference type="RefSeq" id="WP_221508303.1">
    <property type="nucleotide sequence ID" value="NZ_BNBN01000020.1"/>
</dbReference>
<reference evidence="2 3" key="1">
    <citation type="submission" date="2020-08" db="EMBL/GenBank/DDBJ databases">
        <title>Genomic Encyclopedia of Type Strains, Phase IV (KMG-IV): sequencing the most valuable type-strain genomes for metagenomic binning, comparative biology and taxonomic classification.</title>
        <authorList>
            <person name="Goeker M."/>
        </authorList>
    </citation>
    <scope>NUCLEOTIDE SEQUENCE [LARGE SCALE GENOMIC DNA]</scope>
    <source>
        <strain evidence="2 3">DSM 40141</strain>
    </source>
</reference>
<proteinExistence type="predicted"/>
<comment type="caution">
    <text evidence="2">The sequence shown here is derived from an EMBL/GenBank/DDBJ whole genome shotgun (WGS) entry which is preliminary data.</text>
</comment>
<evidence type="ECO:0000313" key="2">
    <source>
        <dbReference type="EMBL" id="MBB6439603.1"/>
    </source>
</evidence>
<organism evidence="2 3">
    <name type="scientific">Streptomyces candidus</name>
    <dbReference type="NCBI Taxonomy" id="67283"/>
    <lineage>
        <taxon>Bacteria</taxon>
        <taxon>Bacillati</taxon>
        <taxon>Actinomycetota</taxon>
        <taxon>Actinomycetes</taxon>
        <taxon>Kitasatosporales</taxon>
        <taxon>Streptomycetaceae</taxon>
        <taxon>Streptomyces</taxon>
    </lineage>
</organism>
<protein>
    <submittedName>
        <fullName evidence="2">Uncharacterized protein</fullName>
    </submittedName>
</protein>
<sequence length="140" mass="14760">MKNALRTTLAAALAAVALAVTAPSAVAAPTGGPEPACYGIPRPAAAPAPRVAANPSTISAGKYNQARKILERAGSYNASKSHLVHGISSVPVWYGTRLLSCSRDEFRQRDRNVAIKKSGMSEAHWTAIHNAARVMGISRW</sequence>
<keyword evidence="1" id="KW-0732">Signal</keyword>
<evidence type="ECO:0000256" key="1">
    <source>
        <dbReference type="SAM" id="SignalP"/>
    </source>
</evidence>
<gene>
    <name evidence="2" type="ORF">HNQ79_006115</name>
</gene>
<dbReference type="EMBL" id="JACHEM010000025">
    <property type="protein sequence ID" value="MBB6439603.1"/>
    <property type="molecule type" value="Genomic_DNA"/>
</dbReference>
<evidence type="ECO:0000313" key="3">
    <source>
        <dbReference type="Proteomes" id="UP000540423"/>
    </source>
</evidence>
<feature type="chain" id="PRO_5031256955" evidence="1">
    <location>
        <begin position="28"/>
        <end position="140"/>
    </location>
</feature>
<keyword evidence="3" id="KW-1185">Reference proteome</keyword>
<dbReference type="Proteomes" id="UP000540423">
    <property type="component" value="Unassembled WGS sequence"/>
</dbReference>
<name>A0A7X0LSE5_9ACTN</name>
<accession>A0A7X0LSE5</accession>